<dbReference type="InterPro" id="IPR037069">
    <property type="entry name" value="AcylCoA_DH/ox_N_sf"/>
</dbReference>
<comment type="subcellular location">
    <subcellularLocation>
        <location evidence="2">Mitochondrion</location>
    </subcellularLocation>
</comment>
<keyword evidence="5" id="KW-0274">FAD</keyword>
<feature type="domain" description="Acyl-CoA dehydrogenase/oxidase C-terminal" evidence="9">
    <location>
        <begin position="286"/>
        <end position="411"/>
    </location>
</feature>
<evidence type="ECO:0000313" key="11">
    <source>
        <dbReference type="Proteomes" id="UP001652740"/>
    </source>
</evidence>
<dbReference type="Gene3D" id="1.20.140.10">
    <property type="entry name" value="Butyryl-CoA Dehydrogenase, subunit A, domain 3"/>
    <property type="match status" value="2"/>
</dbReference>
<dbReference type="GeneID" id="113520475"/>
<dbReference type="Proteomes" id="UP001652740">
    <property type="component" value="Unplaced"/>
</dbReference>
<dbReference type="Pfam" id="PF00441">
    <property type="entry name" value="Acyl-CoA_dh_1"/>
    <property type="match status" value="1"/>
</dbReference>
<evidence type="ECO:0000313" key="12">
    <source>
        <dbReference type="RefSeq" id="XP_052757241.1"/>
    </source>
</evidence>
<dbReference type="SUPFAM" id="SSF56645">
    <property type="entry name" value="Acyl-CoA dehydrogenase NM domain-like"/>
    <property type="match status" value="1"/>
</dbReference>
<gene>
    <name evidence="12" type="primary">LOC113520475</name>
</gene>
<comment type="cofactor">
    <cofactor evidence="1">
        <name>FAD</name>
        <dbReference type="ChEBI" id="CHEBI:57692"/>
    </cofactor>
</comment>
<dbReference type="PANTHER" id="PTHR43884">
    <property type="entry name" value="ACYL-COA DEHYDROGENASE"/>
    <property type="match status" value="1"/>
</dbReference>
<dbReference type="InterPro" id="IPR009075">
    <property type="entry name" value="AcylCo_DH/oxidase_C"/>
</dbReference>
<keyword evidence="8" id="KW-0496">Mitochondrion</keyword>
<evidence type="ECO:0000259" key="10">
    <source>
        <dbReference type="Pfam" id="PF21343"/>
    </source>
</evidence>
<evidence type="ECO:0000256" key="6">
    <source>
        <dbReference type="ARBA" id="ARBA00022946"/>
    </source>
</evidence>
<accession>A0ABM3N0X2</accession>
<evidence type="ECO:0000256" key="3">
    <source>
        <dbReference type="ARBA" id="ARBA00009347"/>
    </source>
</evidence>
<evidence type="ECO:0000256" key="1">
    <source>
        <dbReference type="ARBA" id="ARBA00001974"/>
    </source>
</evidence>
<evidence type="ECO:0000256" key="7">
    <source>
        <dbReference type="ARBA" id="ARBA00023002"/>
    </source>
</evidence>
<keyword evidence="6" id="KW-0809">Transit peptide</keyword>
<dbReference type="InterPro" id="IPR046373">
    <property type="entry name" value="Acyl-CoA_Oxase/DH_mid-dom_sf"/>
</dbReference>
<keyword evidence="7" id="KW-0560">Oxidoreductase</keyword>
<keyword evidence="11" id="KW-1185">Reference proteome</keyword>
<sequence>MNVSRHLCVFRHHNVSKNIYKKFRSSSINYQSTQSAQPRVVDEKFDFEDLKVLERAERRKAKIRPFMKDIFVSVYNKDLLAYPEILNKEESEALDARIDVLDKTFSDPEKSKDDRSRVLKGTRMYGAPAPLTNNGLASNSTELIRYLEIISTDINLGLEISDHWVGLEILKKGLLDEHYQQIITDVTSGEHSIVLAIKEKIAERITQADFRTTAELDGQNVWRITGEKICNKTNGYFLVLCCIEGSRLRAYLVHPGADGVSYKDGVVEFKKTTATPLSEISEQALAQTLGLSRLHAATLCRTTLKRAMHSCVEYVQPRVFSGKPLSELSTIRATIGEALLNVYAAESAEYFTAGLIDGYLEPDAELEMAMCRNFIANNGLATMLKLLNIPALEKAEECERLLNDMRHLATYGENLDSVNMFIALNGIHHAGKMMSEEIKQIRNPVLHPGFLFKKALANRKQEKDDPTLDLFLAEHLHPSLRPPAEQLEYCVLRIKYACETLMSRHGMKVATAYTELSRLAEATTEILVMSAVLARASRAYCIGLRNAELEMKLAASFVSKTKDKVRKLILEIDDGEYLNLDHFKISFGKKVLETNSVIVEKPTARVFW</sequence>
<evidence type="ECO:0000256" key="5">
    <source>
        <dbReference type="ARBA" id="ARBA00022827"/>
    </source>
</evidence>
<keyword evidence="4" id="KW-0285">Flavoprotein</keyword>
<organism evidence="11 12">
    <name type="scientific">Galleria mellonella</name>
    <name type="common">Greater wax moth</name>
    <dbReference type="NCBI Taxonomy" id="7137"/>
    <lineage>
        <taxon>Eukaryota</taxon>
        <taxon>Metazoa</taxon>
        <taxon>Ecdysozoa</taxon>
        <taxon>Arthropoda</taxon>
        <taxon>Hexapoda</taxon>
        <taxon>Insecta</taxon>
        <taxon>Pterygota</taxon>
        <taxon>Neoptera</taxon>
        <taxon>Endopterygota</taxon>
        <taxon>Lepidoptera</taxon>
        <taxon>Glossata</taxon>
        <taxon>Ditrysia</taxon>
        <taxon>Pyraloidea</taxon>
        <taxon>Pyralidae</taxon>
        <taxon>Galleriinae</taxon>
        <taxon>Galleria</taxon>
    </lineage>
</organism>
<reference evidence="12" key="1">
    <citation type="submission" date="2025-08" db="UniProtKB">
        <authorList>
            <consortium name="RefSeq"/>
        </authorList>
    </citation>
    <scope>IDENTIFICATION</scope>
    <source>
        <tissue evidence="12">Whole larvae</tissue>
    </source>
</reference>
<dbReference type="RefSeq" id="XP_052757241.1">
    <property type="nucleotide sequence ID" value="XM_052901281.1"/>
</dbReference>
<dbReference type="Gene3D" id="1.10.540.10">
    <property type="entry name" value="Acyl-CoA dehydrogenase/oxidase, N-terminal domain"/>
    <property type="match status" value="1"/>
</dbReference>
<feature type="domain" description="ACAD9/ACADV-like C-terminal" evidence="10">
    <location>
        <begin position="478"/>
        <end position="594"/>
    </location>
</feature>
<dbReference type="PANTHER" id="PTHR43884:SF9">
    <property type="entry name" value="COMPLEX I ASSEMBLY FACTOR ACAD9, MITOCHONDRIAL"/>
    <property type="match status" value="1"/>
</dbReference>
<evidence type="ECO:0000256" key="8">
    <source>
        <dbReference type="ARBA" id="ARBA00023128"/>
    </source>
</evidence>
<dbReference type="InterPro" id="IPR049448">
    <property type="entry name" value="ACAD9/ACADV-like_C"/>
</dbReference>
<dbReference type="InterPro" id="IPR036250">
    <property type="entry name" value="AcylCo_DH-like_C"/>
</dbReference>
<dbReference type="Pfam" id="PF21343">
    <property type="entry name" value="ACAD9-ACADV_C"/>
    <property type="match status" value="1"/>
</dbReference>
<dbReference type="Gene3D" id="2.40.110.10">
    <property type="entry name" value="Butyryl-CoA Dehydrogenase, subunit A, domain 2"/>
    <property type="match status" value="1"/>
</dbReference>
<proteinExistence type="inferred from homology"/>
<evidence type="ECO:0000256" key="4">
    <source>
        <dbReference type="ARBA" id="ARBA00022630"/>
    </source>
</evidence>
<dbReference type="InterPro" id="IPR009100">
    <property type="entry name" value="AcylCoA_DH/oxidase_NM_dom_sf"/>
</dbReference>
<comment type="similarity">
    <text evidence="3">Belongs to the acyl-CoA dehydrogenase family.</text>
</comment>
<evidence type="ECO:0000256" key="2">
    <source>
        <dbReference type="ARBA" id="ARBA00004173"/>
    </source>
</evidence>
<protein>
    <submittedName>
        <fullName evidence="12">Complex I assembly factor ACAD9, mitochondrial</fullName>
    </submittedName>
</protein>
<dbReference type="SUPFAM" id="SSF47203">
    <property type="entry name" value="Acyl-CoA dehydrogenase C-terminal domain-like"/>
    <property type="match status" value="1"/>
</dbReference>
<name>A0ABM3N0X2_GALME</name>
<evidence type="ECO:0000259" key="9">
    <source>
        <dbReference type="Pfam" id="PF00441"/>
    </source>
</evidence>